<protein>
    <submittedName>
        <fullName evidence="2">Uncharacterized protein</fullName>
    </submittedName>
</protein>
<accession>A0A0L0UZH4</accession>
<comment type="caution">
    <text evidence="2">The sequence shown here is derived from an EMBL/GenBank/DDBJ whole genome shotgun (WGS) entry which is preliminary data.</text>
</comment>
<dbReference type="AlphaFoldDB" id="A0A0L0UZH4"/>
<dbReference type="STRING" id="1165861.A0A0L0UZH4"/>
<evidence type="ECO:0000313" key="3">
    <source>
        <dbReference type="Proteomes" id="UP000054564"/>
    </source>
</evidence>
<feature type="region of interest" description="Disordered" evidence="1">
    <location>
        <begin position="79"/>
        <end position="99"/>
    </location>
</feature>
<sequence length="99" mass="10795">MPCYVLQNVVSILNVQHNCHVGECLITQRKAVRVEQQDADGFTGQVEHADQDNYVAIPFDELPNQNQVTALHKGLAKWHAAGSKTGPPGPVQAIDPRLG</sequence>
<reference evidence="3" key="1">
    <citation type="submission" date="2014-03" db="EMBL/GenBank/DDBJ databases">
        <title>The Genome Sequence of Puccinia striiformis f. sp. tritici PST-78.</title>
        <authorList>
            <consortium name="The Broad Institute Genome Sequencing Platform"/>
            <person name="Cuomo C."/>
            <person name="Hulbert S."/>
            <person name="Chen X."/>
            <person name="Walker B."/>
            <person name="Young S.K."/>
            <person name="Zeng Q."/>
            <person name="Gargeya S."/>
            <person name="Fitzgerald M."/>
            <person name="Haas B."/>
            <person name="Abouelleil A."/>
            <person name="Alvarado L."/>
            <person name="Arachchi H.M."/>
            <person name="Berlin A.M."/>
            <person name="Chapman S.B."/>
            <person name="Goldberg J."/>
            <person name="Griggs A."/>
            <person name="Gujja S."/>
            <person name="Hansen M."/>
            <person name="Howarth C."/>
            <person name="Imamovic A."/>
            <person name="Larimer J."/>
            <person name="McCowan C."/>
            <person name="Montmayeur A."/>
            <person name="Murphy C."/>
            <person name="Neiman D."/>
            <person name="Pearson M."/>
            <person name="Priest M."/>
            <person name="Roberts A."/>
            <person name="Saif S."/>
            <person name="Shea T."/>
            <person name="Sisk P."/>
            <person name="Sykes S."/>
            <person name="Wortman J."/>
            <person name="Nusbaum C."/>
            <person name="Birren B."/>
        </authorList>
    </citation>
    <scope>NUCLEOTIDE SEQUENCE [LARGE SCALE GENOMIC DNA]</scope>
    <source>
        <strain evidence="3">race PST-78</strain>
    </source>
</reference>
<keyword evidence="3" id="KW-1185">Reference proteome</keyword>
<gene>
    <name evidence="2" type="ORF">PSTG_14164</name>
</gene>
<dbReference type="Proteomes" id="UP000054564">
    <property type="component" value="Unassembled WGS sequence"/>
</dbReference>
<organism evidence="2 3">
    <name type="scientific">Puccinia striiformis f. sp. tritici PST-78</name>
    <dbReference type="NCBI Taxonomy" id="1165861"/>
    <lineage>
        <taxon>Eukaryota</taxon>
        <taxon>Fungi</taxon>
        <taxon>Dikarya</taxon>
        <taxon>Basidiomycota</taxon>
        <taxon>Pucciniomycotina</taxon>
        <taxon>Pucciniomycetes</taxon>
        <taxon>Pucciniales</taxon>
        <taxon>Pucciniaceae</taxon>
        <taxon>Puccinia</taxon>
    </lineage>
</organism>
<name>A0A0L0UZH4_9BASI</name>
<dbReference type="EMBL" id="AJIL01000164">
    <property type="protein sequence ID" value="KNE92443.1"/>
    <property type="molecule type" value="Genomic_DNA"/>
</dbReference>
<evidence type="ECO:0000313" key="2">
    <source>
        <dbReference type="EMBL" id="KNE92443.1"/>
    </source>
</evidence>
<proteinExistence type="predicted"/>
<evidence type="ECO:0000256" key="1">
    <source>
        <dbReference type="SAM" id="MobiDB-lite"/>
    </source>
</evidence>